<accession>A0A6P5FUF7</accession>
<comment type="similarity">
    <text evidence="1">Belongs to the cyclin family. Cyclin U/P subfamily.</text>
</comment>
<keyword evidence="3" id="KW-0131">Cell cycle</keyword>
<evidence type="ECO:0000256" key="3">
    <source>
        <dbReference type="ARBA" id="ARBA00023306"/>
    </source>
</evidence>
<dbReference type="InterPro" id="IPR036915">
    <property type="entry name" value="Cyclin-like_sf"/>
</dbReference>
<dbReference type="Proteomes" id="UP000515123">
    <property type="component" value="Linkage group 12"/>
</dbReference>
<dbReference type="OrthoDB" id="337735at2759"/>
<dbReference type="PANTHER" id="PTHR15615:SF121">
    <property type="entry name" value="CYCLIN-U1-1"/>
    <property type="match status" value="1"/>
</dbReference>
<keyword evidence="4" id="KW-1185">Reference proteome</keyword>
<dbReference type="RefSeq" id="XP_020099926.1">
    <property type="nucleotide sequence ID" value="XM_020244337.1"/>
</dbReference>
<reference evidence="5" key="2">
    <citation type="submission" date="2025-08" db="UniProtKB">
        <authorList>
            <consortium name="RefSeq"/>
        </authorList>
    </citation>
    <scope>IDENTIFICATION</scope>
    <source>
        <tissue evidence="5">Leaf</tissue>
    </source>
</reference>
<proteinExistence type="inferred from homology"/>
<dbReference type="SUPFAM" id="SSF47954">
    <property type="entry name" value="Cyclin-like"/>
    <property type="match status" value="1"/>
</dbReference>
<reference evidence="4" key="1">
    <citation type="journal article" date="2015" name="Nat. Genet.">
        <title>The pineapple genome and the evolution of CAM photosynthesis.</title>
        <authorList>
            <person name="Ming R."/>
            <person name="VanBuren R."/>
            <person name="Wai C.M."/>
            <person name="Tang H."/>
            <person name="Schatz M.C."/>
            <person name="Bowers J.E."/>
            <person name="Lyons E."/>
            <person name="Wang M.L."/>
            <person name="Chen J."/>
            <person name="Biggers E."/>
            <person name="Zhang J."/>
            <person name="Huang L."/>
            <person name="Zhang L."/>
            <person name="Miao W."/>
            <person name="Zhang J."/>
            <person name="Ye Z."/>
            <person name="Miao C."/>
            <person name="Lin Z."/>
            <person name="Wang H."/>
            <person name="Zhou H."/>
            <person name="Yim W.C."/>
            <person name="Priest H.D."/>
            <person name="Zheng C."/>
            <person name="Woodhouse M."/>
            <person name="Edger P.P."/>
            <person name="Guyot R."/>
            <person name="Guo H.B."/>
            <person name="Guo H."/>
            <person name="Zheng G."/>
            <person name="Singh R."/>
            <person name="Sharma A."/>
            <person name="Min X."/>
            <person name="Zheng Y."/>
            <person name="Lee H."/>
            <person name="Gurtowski J."/>
            <person name="Sedlazeck F.J."/>
            <person name="Harkess A."/>
            <person name="McKain M.R."/>
            <person name="Liao Z."/>
            <person name="Fang J."/>
            <person name="Liu J."/>
            <person name="Zhang X."/>
            <person name="Zhang Q."/>
            <person name="Hu W."/>
            <person name="Qin Y."/>
            <person name="Wang K."/>
            <person name="Chen L.Y."/>
            <person name="Shirley N."/>
            <person name="Lin Y.R."/>
            <person name="Liu L.Y."/>
            <person name="Hernandez A.G."/>
            <person name="Wright C.L."/>
            <person name="Bulone V."/>
            <person name="Tuskan G.A."/>
            <person name="Heath K."/>
            <person name="Zee F."/>
            <person name="Moore P.H."/>
            <person name="Sunkar R."/>
            <person name="Leebens-Mack J.H."/>
            <person name="Mockler T."/>
            <person name="Bennetzen J.L."/>
            <person name="Freeling M."/>
            <person name="Sankoff D."/>
            <person name="Paterson A.H."/>
            <person name="Zhu X."/>
            <person name="Yang X."/>
            <person name="Smith J.A."/>
            <person name="Cushman J.C."/>
            <person name="Paull R.E."/>
            <person name="Yu Q."/>
        </authorList>
    </citation>
    <scope>NUCLEOTIDE SEQUENCE [LARGE SCALE GENOMIC DNA]</scope>
    <source>
        <strain evidence="4">cv. F153</strain>
    </source>
</reference>
<evidence type="ECO:0000256" key="1">
    <source>
        <dbReference type="ARBA" id="ARBA00007215"/>
    </source>
</evidence>
<sequence>MEPLSSSSEAVEVAMLRHAVERLVARNDRVWSSDDGALAGEEKGMAAFRGVRVPRMGVGEYVERIGRYAGAAMSPSCFVVAFVLLDRAAHRRPAHPVGSRTIHRLLLTSLLLASKLLDDAHHNNAFFARVGGVSNAELNWLELELLFLLDFELTVTPRVYESYYFHLHKEMLASGTYKQRITRSPTTGNGTIDEDGNFETNKQKITRSPMTNGVIDEDGDFESVADGRPRRWSLSPPRRSIDCC</sequence>
<dbReference type="Pfam" id="PF08613">
    <property type="entry name" value="Cyclin"/>
    <property type="match status" value="1"/>
</dbReference>
<organism evidence="4 5">
    <name type="scientific">Ananas comosus</name>
    <name type="common">Pineapple</name>
    <name type="synonym">Ananas ananas</name>
    <dbReference type="NCBI Taxonomy" id="4615"/>
    <lineage>
        <taxon>Eukaryota</taxon>
        <taxon>Viridiplantae</taxon>
        <taxon>Streptophyta</taxon>
        <taxon>Embryophyta</taxon>
        <taxon>Tracheophyta</taxon>
        <taxon>Spermatophyta</taxon>
        <taxon>Magnoliopsida</taxon>
        <taxon>Liliopsida</taxon>
        <taxon>Poales</taxon>
        <taxon>Bromeliaceae</taxon>
        <taxon>Bromelioideae</taxon>
        <taxon>Ananas</taxon>
    </lineage>
</organism>
<keyword evidence="2" id="KW-0132">Cell division</keyword>
<dbReference type="InterPro" id="IPR013922">
    <property type="entry name" value="Cyclin_PHO80-like"/>
</dbReference>
<dbReference type="GO" id="GO:0019901">
    <property type="term" value="F:protein kinase binding"/>
    <property type="evidence" value="ECO:0007669"/>
    <property type="project" value="InterPro"/>
</dbReference>
<dbReference type="GO" id="GO:0051301">
    <property type="term" value="P:cell division"/>
    <property type="evidence" value="ECO:0007669"/>
    <property type="project" value="UniProtKB-KW"/>
</dbReference>
<gene>
    <name evidence="5" type="primary">LOC109718225</name>
</gene>
<dbReference type="GeneID" id="109718225"/>
<name>A0A6P5FUF7_ANACO</name>
<dbReference type="Gene3D" id="1.10.472.10">
    <property type="entry name" value="Cyclin-like"/>
    <property type="match status" value="1"/>
</dbReference>
<evidence type="ECO:0000313" key="4">
    <source>
        <dbReference type="Proteomes" id="UP000515123"/>
    </source>
</evidence>
<dbReference type="AlphaFoldDB" id="A0A6P5FUF7"/>
<evidence type="ECO:0000256" key="2">
    <source>
        <dbReference type="ARBA" id="ARBA00022618"/>
    </source>
</evidence>
<evidence type="ECO:0000313" key="5">
    <source>
        <dbReference type="RefSeq" id="XP_020099926.1"/>
    </source>
</evidence>
<dbReference type="PANTHER" id="PTHR15615">
    <property type="match status" value="1"/>
</dbReference>
<protein>
    <submittedName>
        <fullName evidence="5">Cyclin-U1-1-like</fullName>
    </submittedName>
</protein>